<proteinExistence type="predicted"/>
<feature type="transmembrane region" description="Helical" evidence="2">
    <location>
        <begin position="729"/>
        <end position="747"/>
    </location>
</feature>
<feature type="transmembrane region" description="Helical" evidence="2">
    <location>
        <begin position="779"/>
        <end position="797"/>
    </location>
</feature>
<keyword evidence="4" id="KW-1185">Reference proteome</keyword>
<keyword evidence="2" id="KW-0472">Membrane</keyword>
<feature type="transmembrane region" description="Helical" evidence="2">
    <location>
        <begin position="343"/>
        <end position="361"/>
    </location>
</feature>
<keyword evidence="2" id="KW-1133">Transmembrane helix</keyword>
<feature type="compositionally biased region" description="Low complexity" evidence="1">
    <location>
        <begin position="67"/>
        <end position="81"/>
    </location>
</feature>
<feature type="transmembrane region" description="Helical" evidence="2">
    <location>
        <begin position="107"/>
        <end position="131"/>
    </location>
</feature>
<dbReference type="InterPro" id="IPR058062">
    <property type="entry name" value="SCO7613_C"/>
</dbReference>
<organism evidence="3 4">
    <name type="scientific">Aeromicrobium duanguangcaii</name>
    <dbReference type="NCBI Taxonomy" id="2968086"/>
    <lineage>
        <taxon>Bacteria</taxon>
        <taxon>Bacillati</taxon>
        <taxon>Actinomycetota</taxon>
        <taxon>Actinomycetes</taxon>
        <taxon>Propionibacteriales</taxon>
        <taxon>Nocardioidaceae</taxon>
        <taxon>Aeromicrobium</taxon>
    </lineage>
</organism>
<feature type="transmembrane region" description="Helical" evidence="2">
    <location>
        <begin position="601"/>
        <end position="622"/>
    </location>
</feature>
<evidence type="ECO:0000256" key="1">
    <source>
        <dbReference type="SAM" id="MobiDB-lite"/>
    </source>
</evidence>
<protein>
    <recommendedName>
        <fullName evidence="5">DUF2157 domain-containing protein</fullName>
    </recommendedName>
</protein>
<feature type="transmembrane region" description="Helical" evidence="2">
    <location>
        <begin position="753"/>
        <end position="772"/>
    </location>
</feature>
<feature type="transmembrane region" description="Helical" evidence="2">
    <location>
        <begin position="803"/>
        <end position="820"/>
    </location>
</feature>
<evidence type="ECO:0000313" key="4">
    <source>
        <dbReference type="Proteomes" id="UP001315860"/>
    </source>
</evidence>
<feature type="transmembrane region" description="Helical" evidence="2">
    <location>
        <begin position="444"/>
        <end position="461"/>
    </location>
</feature>
<dbReference type="NCBIfam" id="NF047321">
    <property type="entry name" value="SCO7613_CTERM"/>
    <property type="match status" value="1"/>
</dbReference>
<feature type="transmembrane region" description="Helical" evidence="2">
    <location>
        <begin position="255"/>
        <end position="274"/>
    </location>
</feature>
<accession>A0ABY5KG22</accession>
<feature type="transmembrane region" description="Helical" evidence="2">
    <location>
        <begin position="629"/>
        <end position="646"/>
    </location>
</feature>
<feature type="transmembrane region" description="Helical" evidence="2">
    <location>
        <begin position="367"/>
        <end position="384"/>
    </location>
</feature>
<feature type="transmembrane region" description="Helical" evidence="2">
    <location>
        <begin position="225"/>
        <end position="243"/>
    </location>
</feature>
<dbReference type="EMBL" id="CP101990">
    <property type="protein sequence ID" value="UUI67343.1"/>
    <property type="molecule type" value="Genomic_DNA"/>
</dbReference>
<evidence type="ECO:0000256" key="2">
    <source>
        <dbReference type="SAM" id="Phobius"/>
    </source>
</evidence>
<feature type="region of interest" description="Disordered" evidence="1">
    <location>
        <begin position="55"/>
        <end position="81"/>
    </location>
</feature>
<gene>
    <name evidence="3" type="ORF">NP095_08975</name>
</gene>
<feature type="transmembrane region" description="Helical" evidence="2">
    <location>
        <begin position="473"/>
        <end position="491"/>
    </location>
</feature>
<feature type="transmembrane region" description="Helical" evidence="2">
    <location>
        <begin position="575"/>
        <end position="595"/>
    </location>
</feature>
<feature type="transmembrane region" description="Helical" evidence="2">
    <location>
        <begin position="700"/>
        <end position="717"/>
    </location>
</feature>
<evidence type="ECO:0000313" key="3">
    <source>
        <dbReference type="EMBL" id="UUI67343.1"/>
    </source>
</evidence>
<sequence>MKYADPHACPACRGAISGGISCPHCAFDLTSREAQQLWGLFVQADGLVEHGRALQSRAPRPDPEPRPAVAAAATNATSAAPANPVAPGAYRPAVPTAAQHSWSTGSILLGLGAVCLVVAGIIFTTVAWGVLGILGRALILLVVTAIAGACAWWATRRRLFGTAESLWSVFLGLITVDVLAAVGQGLFGLEWGDFAVVSLVWTAGVVGTAVALVRWARAEFGHELVMPQIAAGLAPWVSAPALMDRLIDLGDQDTWFWSAVAALAVPLVVTVLGVRLRMPWATWGAGFLTLCLGVFAVVLAVIHAQSGSPVLTFGEALPTFTLIVAALVGGVLVLALRPWLVGAATVGLLFLVGVAASGWAWRADVPGSIAVVAVVVAVLAVAVVRPDAWSLGVRWGTLVTGSALLLWAGAVALMNLERIDVADRYLTPADVWARPVDISVREDWKVLAVVAALLVVWWAMGRWPAPRFVPDELRLPVALVAGGAGIVTAVASSSLPFLVHAIALVVVGAALAFGLRRAPAWFAVVPPVVVAMAAVVVPGDSSVTAWTWGLVAAGFGLCALAGFDDPVETRRGTSAVSLGLATAAVIATIGLVLNLSDTDPGWWSTIIAGCAAAALLLALALDELPWHRIAVEVVAAFALVVAVVSADGLATVALLFTIGAVAAAVVGLLDDDRTYLRWVAAGLVGGAWVTRLAASEVGTVEAYTAPFAVAVLAAGVWRLREDSGSRTWSVLVPGLTLALLPSLPQALADPTSVRAGLLALVAAGFLAAGVMLRWGAPVVAGSAVVLVLVLANVGPTALALQRWILIAIAGLVLLVVGTTWEKRVAEGRALVARLAALR</sequence>
<feature type="transmembrane region" description="Helical" evidence="2">
    <location>
        <begin position="316"/>
        <end position="336"/>
    </location>
</feature>
<reference evidence="3 4" key="1">
    <citation type="submission" date="2022-07" db="EMBL/GenBank/DDBJ databases">
        <title>Novel species in genus Aeromicrobium.</title>
        <authorList>
            <person name="Ye L."/>
        </authorList>
    </citation>
    <scope>NUCLEOTIDE SEQUENCE [LARGE SCALE GENOMIC DNA]</scope>
    <source>
        <strain evidence="4">zg-Y50</strain>
    </source>
</reference>
<feature type="transmembrane region" description="Helical" evidence="2">
    <location>
        <begin position="396"/>
        <end position="416"/>
    </location>
</feature>
<feature type="transmembrane region" description="Helical" evidence="2">
    <location>
        <begin position="497"/>
        <end position="515"/>
    </location>
</feature>
<dbReference type="Proteomes" id="UP001315860">
    <property type="component" value="Chromosome"/>
</dbReference>
<feature type="transmembrane region" description="Helical" evidence="2">
    <location>
        <begin position="137"/>
        <end position="154"/>
    </location>
</feature>
<feature type="transmembrane region" description="Helical" evidence="2">
    <location>
        <begin position="520"/>
        <end position="539"/>
    </location>
</feature>
<feature type="transmembrane region" description="Helical" evidence="2">
    <location>
        <begin position="652"/>
        <end position="669"/>
    </location>
</feature>
<feature type="transmembrane region" description="Helical" evidence="2">
    <location>
        <begin position="676"/>
        <end position="694"/>
    </location>
</feature>
<dbReference type="RefSeq" id="WP_256765961.1">
    <property type="nucleotide sequence ID" value="NZ_CP101990.1"/>
</dbReference>
<feature type="transmembrane region" description="Helical" evidence="2">
    <location>
        <begin position="545"/>
        <end position="563"/>
    </location>
</feature>
<name>A0ABY5KG22_9ACTN</name>
<evidence type="ECO:0008006" key="5">
    <source>
        <dbReference type="Google" id="ProtNLM"/>
    </source>
</evidence>
<feature type="transmembrane region" description="Helical" evidence="2">
    <location>
        <begin position="166"/>
        <end position="188"/>
    </location>
</feature>
<keyword evidence="2" id="KW-0812">Transmembrane</keyword>
<feature type="transmembrane region" description="Helical" evidence="2">
    <location>
        <begin position="194"/>
        <end position="213"/>
    </location>
</feature>
<feature type="transmembrane region" description="Helical" evidence="2">
    <location>
        <begin position="281"/>
        <end position="304"/>
    </location>
</feature>